<name>C5CIZ5_KOSOT</name>
<feature type="domain" description="SHOCT" evidence="2">
    <location>
        <begin position="63"/>
        <end position="88"/>
    </location>
</feature>
<dbReference type="eggNOG" id="COG3462">
    <property type="taxonomic scope" value="Bacteria"/>
</dbReference>
<dbReference type="InterPro" id="IPR018649">
    <property type="entry name" value="SHOCT"/>
</dbReference>
<dbReference type="Proteomes" id="UP000002382">
    <property type="component" value="Chromosome"/>
</dbReference>
<dbReference type="Pfam" id="PF09851">
    <property type="entry name" value="SHOCT"/>
    <property type="match status" value="1"/>
</dbReference>
<sequence length="90" mass="10689">MHGWYWWGWPSWGSWFGSFGWIGMIFSSVLFVLIIAVTVFALKKLLSDNRYNSSYVKRSSNRALEILKERYAKGEIDEEEFLRMKKNLES</sequence>
<protein>
    <recommendedName>
        <fullName evidence="2">SHOCT domain-containing protein</fullName>
    </recommendedName>
</protein>
<evidence type="ECO:0000313" key="4">
    <source>
        <dbReference type="Proteomes" id="UP000002382"/>
    </source>
</evidence>
<dbReference type="EMBL" id="CP001634">
    <property type="protein sequence ID" value="ACR79911.1"/>
    <property type="molecule type" value="Genomic_DNA"/>
</dbReference>
<reference evidence="3 4" key="2">
    <citation type="journal article" date="2011" name="J. Bacteriol.">
        <title>Genome Sequence of Kosmotoga olearia Strain TBF 19.5.1, a Thermophilic Bacterium with a Wide Growth Temperature Range, Isolated from the Troll B Oil Platform in the North Sea.</title>
        <authorList>
            <person name="Swithers K.S."/>
            <person name="Dipippo J.L."/>
            <person name="Bruce D.C."/>
            <person name="Detter C."/>
            <person name="Tapia R."/>
            <person name="Han S."/>
            <person name="Goodwin L.A."/>
            <person name="Han J."/>
            <person name="Woyke T."/>
            <person name="Pitluck S."/>
            <person name="Pennacchio L."/>
            <person name="Nolan M."/>
            <person name="Mikhailova N."/>
            <person name="Land M.L."/>
            <person name="Nesbo C.L."/>
            <person name="Gogarten J.P."/>
            <person name="Noll K.M."/>
        </authorList>
    </citation>
    <scope>NUCLEOTIDE SEQUENCE [LARGE SCALE GENOMIC DNA]</scope>
    <source>
        <strain evidence="4">ATCC BAA-1733 / DSM 21960 / TBF 19.5.1</strain>
    </source>
</reference>
<evidence type="ECO:0000259" key="2">
    <source>
        <dbReference type="Pfam" id="PF09851"/>
    </source>
</evidence>
<accession>C5CIZ5</accession>
<evidence type="ECO:0000256" key="1">
    <source>
        <dbReference type="SAM" id="Phobius"/>
    </source>
</evidence>
<keyword evidence="1" id="KW-1133">Transmembrane helix</keyword>
<keyword evidence="1" id="KW-0812">Transmembrane</keyword>
<dbReference type="OrthoDB" id="49251at2"/>
<feature type="transmembrane region" description="Helical" evidence="1">
    <location>
        <begin position="20"/>
        <end position="42"/>
    </location>
</feature>
<dbReference type="AlphaFoldDB" id="C5CIZ5"/>
<keyword evidence="4" id="KW-1185">Reference proteome</keyword>
<dbReference type="HOGENOM" id="CLU_159099_3_1_0"/>
<dbReference type="RefSeq" id="WP_015868568.1">
    <property type="nucleotide sequence ID" value="NC_012785.1"/>
</dbReference>
<organism evidence="3 4">
    <name type="scientific">Kosmotoga olearia (strain ATCC BAA-1733 / DSM 21960 / TBF 19.5.1)</name>
    <dbReference type="NCBI Taxonomy" id="521045"/>
    <lineage>
        <taxon>Bacteria</taxon>
        <taxon>Thermotogati</taxon>
        <taxon>Thermotogota</taxon>
        <taxon>Thermotogae</taxon>
        <taxon>Kosmotogales</taxon>
        <taxon>Kosmotogaceae</taxon>
        <taxon>Kosmotoga</taxon>
    </lineage>
</organism>
<dbReference type="STRING" id="521045.Kole_1213"/>
<keyword evidence="1" id="KW-0472">Membrane</keyword>
<reference evidence="3 4" key="1">
    <citation type="submission" date="2009-06" db="EMBL/GenBank/DDBJ databases">
        <title>Complete sequence of Thermotogales bacterium TBF 19.5.1.</title>
        <authorList>
            <consortium name="US DOE Joint Genome Institute"/>
            <person name="Lucas S."/>
            <person name="Copeland A."/>
            <person name="Lapidus A."/>
            <person name="Glavina del Rio T."/>
            <person name="Tice H."/>
            <person name="Bruce D."/>
            <person name="Goodwin L."/>
            <person name="Pitluck S."/>
            <person name="Chertkov O."/>
            <person name="Brettin T."/>
            <person name="Detter J.C."/>
            <person name="Han C."/>
            <person name="Schmutz J."/>
            <person name="Larimer F."/>
            <person name="Land M."/>
            <person name="Hauser L."/>
            <person name="Kyrpides N."/>
            <person name="Ovchinnikova G."/>
            <person name="Noll K."/>
        </authorList>
    </citation>
    <scope>NUCLEOTIDE SEQUENCE [LARGE SCALE GENOMIC DNA]</scope>
    <source>
        <strain evidence="4">ATCC BAA-1733 / DSM 21960 / TBF 19.5.1</strain>
    </source>
</reference>
<dbReference type="KEGG" id="kol:Kole_1213"/>
<evidence type="ECO:0000313" key="3">
    <source>
        <dbReference type="EMBL" id="ACR79911.1"/>
    </source>
</evidence>
<proteinExistence type="predicted"/>
<gene>
    <name evidence="3" type="ordered locus">Kole_1213</name>
</gene>